<dbReference type="Pfam" id="PF03006">
    <property type="entry name" value="HlyIII"/>
    <property type="match status" value="1"/>
</dbReference>
<evidence type="ECO:0000256" key="4">
    <source>
        <dbReference type="ARBA" id="ARBA00023136"/>
    </source>
</evidence>
<evidence type="ECO:0000256" key="1">
    <source>
        <dbReference type="ARBA" id="ARBA00004141"/>
    </source>
</evidence>
<dbReference type="PANTHER" id="PTHR20855:SF97">
    <property type="entry name" value="ADIPOR-LIKE RECEPTOR IZH3-RELATED"/>
    <property type="match status" value="1"/>
</dbReference>
<evidence type="ECO:0000313" key="7">
    <source>
        <dbReference type="EMBL" id="KAL2057115.1"/>
    </source>
</evidence>
<dbReference type="InterPro" id="IPR004254">
    <property type="entry name" value="AdipoR/HlyIII-related"/>
</dbReference>
<feature type="compositionally biased region" description="Basic residues" evidence="5">
    <location>
        <begin position="43"/>
        <end position="53"/>
    </location>
</feature>
<name>A0ABR4BH83_9LECA</name>
<dbReference type="PANTHER" id="PTHR20855">
    <property type="entry name" value="ADIPOR/PROGESTIN RECEPTOR-RELATED"/>
    <property type="match status" value="1"/>
</dbReference>
<evidence type="ECO:0000256" key="6">
    <source>
        <dbReference type="SAM" id="Phobius"/>
    </source>
</evidence>
<evidence type="ECO:0000256" key="3">
    <source>
        <dbReference type="ARBA" id="ARBA00022989"/>
    </source>
</evidence>
<keyword evidence="2 6" id="KW-0812">Transmembrane</keyword>
<protein>
    <recommendedName>
        <fullName evidence="9">HlyIII-domain-containing protein</fullName>
    </recommendedName>
</protein>
<dbReference type="EMBL" id="JBHFEH010000006">
    <property type="protein sequence ID" value="KAL2057115.1"/>
    <property type="molecule type" value="Genomic_DNA"/>
</dbReference>
<feature type="transmembrane region" description="Helical" evidence="6">
    <location>
        <begin position="345"/>
        <end position="363"/>
    </location>
</feature>
<keyword evidence="4 6" id="KW-0472">Membrane</keyword>
<feature type="transmembrane region" description="Helical" evidence="6">
    <location>
        <begin position="470"/>
        <end position="490"/>
    </location>
</feature>
<accession>A0ABR4BH83</accession>
<feature type="transmembrane region" description="Helical" evidence="6">
    <location>
        <begin position="397"/>
        <end position="416"/>
    </location>
</feature>
<sequence length="520" mass="58787">MSSLSTQTLLVDCPTPSLTLESHDDTPMAQTTGALRPGSSLSQRRRHSSYHPWRRHSHDLDTDAIFVKVDLFISELERRLDWIENYGNLKLDATINRAYFTLDAVRDSCSHVSGELIGAGRRRARILVNTIESRYNDALPTRETLEAKAQAGIRLMEGFLSELETRALAVRDSGFSEIIDGGWRVAEEGFGKAKEVVDEGLEKARRAKGSLRESIDHAIKRAKEQRLITYEDLPHPWQVNPHITKGYRFSESTVDCIKSAFNFSNETVNIWSHAVGLVIVLSIAFYFYPSSVNFSQSTKTDVFFAAAFFFAACKCLVCSCMWHTMSSISEQTQMERFACVDYTGISLLIAASIMTTEYTAFYCEPVSRWIYILTTATLGVGGVILPWHPFFNRANMNWFRVAFYVSLAATGFAPVFQLSWTRSAEWAWMFYAPIGKSITVYLVGALIYASQVPERWLHGWFDYAGGSHNIWHLAVLGGILFHYLAMQSFFSVAFERGQRECGYGHLMRCCVVGNDHQLKS</sequence>
<evidence type="ECO:0008006" key="9">
    <source>
        <dbReference type="Google" id="ProtNLM"/>
    </source>
</evidence>
<feature type="transmembrane region" description="Helical" evidence="6">
    <location>
        <begin position="428"/>
        <end position="450"/>
    </location>
</feature>
<evidence type="ECO:0000256" key="5">
    <source>
        <dbReference type="SAM" id="MobiDB-lite"/>
    </source>
</evidence>
<reference evidence="7 8" key="1">
    <citation type="submission" date="2024-09" db="EMBL/GenBank/DDBJ databases">
        <title>Rethinking Asexuality: The Enigmatic Case of Functional Sexual Genes in Lepraria (Stereocaulaceae).</title>
        <authorList>
            <person name="Doellman M."/>
            <person name="Sun Y."/>
            <person name="Barcenas-Pena A."/>
            <person name="Lumbsch H.T."/>
            <person name="Grewe F."/>
        </authorList>
    </citation>
    <scope>NUCLEOTIDE SEQUENCE [LARGE SCALE GENOMIC DNA]</scope>
    <source>
        <strain evidence="7 8">Grewe 0041</strain>
    </source>
</reference>
<feature type="region of interest" description="Disordered" evidence="5">
    <location>
        <begin position="15"/>
        <end position="53"/>
    </location>
</feature>
<keyword evidence="8" id="KW-1185">Reference proteome</keyword>
<proteinExistence type="predicted"/>
<dbReference type="Proteomes" id="UP001590951">
    <property type="component" value="Unassembled WGS sequence"/>
</dbReference>
<feature type="transmembrane region" description="Helical" evidence="6">
    <location>
        <begin position="302"/>
        <end position="325"/>
    </location>
</feature>
<keyword evidence="3 6" id="KW-1133">Transmembrane helix</keyword>
<evidence type="ECO:0000313" key="8">
    <source>
        <dbReference type="Proteomes" id="UP001590951"/>
    </source>
</evidence>
<feature type="transmembrane region" description="Helical" evidence="6">
    <location>
        <begin position="270"/>
        <end position="290"/>
    </location>
</feature>
<evidence type="ECO:0000256" key="2">
    <source>
        <dbReference type="ARBA" id="ARBA00022692"/>
    </source>
</evidence>
<gene>
    <name evidence="7" type="ORF">ABVK25_002854</name>
</gene>
<comment type="subcellular location">
    <subcellularLocation>
        <location evidence="1">Membrane</location>
        <topology evidence="1">Multi-pass membrane protein</topology>
    </subcellularLocation>
</comment>
<organism evidence="7 8">
    <name type="scientific">Lepraria finkii</name>
    <dbReference type="NCBI Taxonomy" id="1340010"/>
    <lineage>
        <taxon>Eukaryota</taxon>
        <taxon>Fungi</taxon>
        <taxon>Dikarya</taxon>
        <taxon>Ascomycota</taxon>
        <taxon>Pezizomycotina</taxon>
        <taxon>Lecanoromycetes</taxon>
        <taxon>OSLEUM clade</taxon>
        <taxon>Lecanoromycetidae</taxon>
        <taxon>Lecanorales</taxon>
        <taxon>Lecanorineae</taxon>
        <taxon>Stereocaulaceae</taxon>
        <taxon>Lepraria</taxon>
    </lineage>
</organism>
<comment type="caution">
    <text evidence="7">The sequence shown here is derived from an EMBL/GenBank/DDBJ whole genome shotgun (WGS) entry which is preliminary data.</text>
</comment>
<feature type="transmembrane region" description="Helical" evidence="6">
    <location>
        <begin position="370"/>
        <end position="391"/>
    </location>
</feature>